<dbReference type="EMBL" id="JBHMEC010000038">
    <property type="protein sequence ID" value="MFB9151631.1"/>
    <property type="molecule type" value="Genomic_DNA"/>
</dbReference>
<accession>A0ABV5I6C1</accession>
<evidence type="ECO:0000313" key="1">
    <source>
        <dbReference type="EMBL" id="MFB9151631.1"/>
    </source>
</evidence>
<dbReference type="RefSeq" id="WP_377071261.1">
    <property type="nucleotide sequence ID" value="NZ_JBHMEC010000038.1"/>
</dbReference>
<name>A0ABV5I6C1_9RHOB</name>
<sequence>MKLPCYIGLDEARSLLAEMGVELSDRQIKRAAETDIHGRRKLPFFVDPIDGRLKIEKGTLVDIYREAQINAEKNIKE</sequence>
<comment type="caution">
    <text evidence="1">The sequence shown here is derived from an EMBL/GenBank/DDBJ whole genome shotgun (WGS) entry which is preliminary data.</text>
</comment>
<proteinExistence type="predicted"/>
<reference evidence="1 2" key="1">
    <citation type="submission" date="2024-09" db="EMBL/GenBank/DDBJ databases">
        <authorList>
            <person name="Sun Q."/>
            <person name="Mori K."/>
        </authorList>
    </citation>
    <scope>NUCLEOTIDE SEQUENCE [LARGE SCALE GENOMIC DNA]</scope>
    <source>
        <strain evidence="1 2">CECT 9424</strain>
    </source>
</reference>
<gene>
    <name evidence="1" type="ORF">ACFFU4_17920</name>
</gene>
<organism evidence="1 2">
    <name type="scientific">Roseovarius ramblicola</name>
    <dbReference type="NCBI Taxonomy" id="2022336"/>
    <lineage>
        <taxon>Bacteria</taxon>
        <taxon>Pseudomonadati</taxon>
        <taxon>Pseudomonadota</taxon>
        <taxon>Alphaproteobacteria</taxon>
        <taxon>Rhodobacterales</taxon>
        <taxon>Roseobacteraceae</taxon>
        <taxon>Roseovarius</taxon>
    </lineage>
</organism>
<dbReference type="Proteomes" id="UP001589670">
    <property type="component" value="Unassembled WGS sequence"/>
</dbReference>
<keyword evidence="2" id="KW-1185">Reference proteome</keyword>
<protein>
    <submittedName>
        <fullName evidence="1">Uncharacterized protein</fullName>
    </submittedName>
</protein>
<evidence type="ECO:0000313" key="2">
    <source>
        <dbReference type="Proteomes" id="UP001589670"/>
    </source>
</evidence>